<dbReference type="AlphaFoldDB" id="G0AEZ9"/>
<reference evidence="2 3" key="4">
    <citation type="journal article" date="2010" name="Environ. Microbiol.">
        <title>The bacterial genus Collimonas: mycophagy, weathering and other adaptive solutions to life in oligotrophic soil environments.</title>
        <authorList>
            <person name="Leveau J.H."/>
            <person name="Uroz S."/>
            <person name="de Boer W."/>
        </authorList>
    </citation>
    <scope>NUCLEOTIDE SEQUENCE [LARGE SCALE GENOMIC DNA]</scope>
    <source>
        <strain evidence="2 3">Ter331</strain>
    </source>
</reference>
<dbReference type="PANTHER" id="PTHR43233:SF1">
    <property type="entry name" value="FAMILY N-ACETYLTRANSFERASE, PUTATIVE (AFU_ORTHOLOGUE AFUA_6G03350)-RELATED"/>
    <property type="match status" value="1"/>
</dbReference>
<proteinExistence type="predicted"/>
<evidence type="ECO:0000313" key="3">
    <source>
        <dbReference type="Proteomes" id="UP000008392"/>
    </source>
</evidence>
<dbReference type="InterPro" id="IPR016181">
    <property type="entry name" value="Acyl_CoA_acyltransferase"/>
</dbReference>
<feature type="domain" description="N-acetyltransferase" evidence="1">
    <location>
        <begin position="17"/>
        <end position="155"/>
    </location>
</feature>
<reference evidence="3" key="6">
    <citation type="submission" date="2011-05" db="EMBL/GenBank/DDBJ databases">
        <title>Complete sequence of Collimonas fungivorans Ter331.</title>
        <authorList>
            <person name="Leveau J.H."/>
        </authorList>
    </citation>
    <scope>NUCLEOTIDE SEQUENCE [LARGE SCALE GENOMIC DNA]</scope>
    <source>
        <strain evidence="3">Ter331</strain>
    </source>
</reference>
<dbReference type="HOGENOM" id="CLU_086503_2_1_4"/>
<dbReference type="KEGG" id="cfu:CFU_0692"/>
<reference evidence="2 3" key="1">
    <citation type="journal article" date="2004" name="Environ. Microbiol.">
        <title>Phylogeny-function analysis of (meta)genomic libraries: screening for expression of ribosomal RNA genes by large-insert library fluorescent in situ hybridization (LIL-FISH).</title>
        <authorList>
            <person name="Leveau J.H."/>
            <person name="Gerards S."/>
            <person name="de Boer W."/>
            <person name="van Veen J.A."/>
        </authorList>
    </citation>
    <scope>NUCLEOTIDE SEQUENCE [LARGE SCALE GENOMIC DNA]</scope>
    <source>
        <strain evidence="2 3">Ter331</strain>
    </source>
</reference>
<dbReference type="Pfam" id="PF00583">
    <property type="entry name" value="Acetyltransf_1"/>
    <property type="match status" value="1"/>
</dbReference>
<dbReference type="STRING" id="1005048.CFU_0692"/>
<name>G0AEZ9_COLFT</name>
<evidence type="ECO:0000259" key="1">
    <source>
        <dbReference type="PROSITE" id="PS51186"/>
    </source>
</evidence>
<keyword evidence="3" id="KW-1185">Reference proteome</keyword>
<protein>
    <submittedName>
        <fullName evidence="2">Histone acetyltransferase HPA2-like acetyltransferase</fullName>
    </submittedName>
</protein>
<dbReference type="PANTHER" id="PTHR43233">
    <property type="entry name" value="FAMILY N-ACETYLTRANSFERASE, PUTATIVE (AFU_ORTHOLOGUE AFUA_6G03350)-RELATED"/>
    <property type="match status" value="1"/>
</dbReference>
<dbReference type="eggNOG" id="COG0456">
    <property type="taxonomic scope" value="Bacteria"/>
</dbReference>
<reference evidence="2 3" key="2">
    <citation type="journal article" date="2006" name="J. Microbiol. Methods">
        <title>Genomic flank-sequencing of plasposon insertion sites for rapid identification of functional genes.</title>
        <authorList>
            <person name="Leveau J.H."/>
            <person name="Gerards S."/>
            <person name="Fritsche K."/>
            <person name="Zondag G."/>
            <person name="van Veen J.A."/>
        </authorList>
    </citation>
    <scope>NUCLEOTIDE SEQUENCE [LARGE SCALE GENOMIC DNA]</scope>
    <source>
        <strain evidence="2 3">Ter331</strain>
    </source>
</reference>
<organism evidence="2 3">
    <name type="scientific">Collimonas fungivorans (strain Ter331)</name>
    <dbReference type="NCBI Taxonomy" id="1005048"/>
    <lineage>
        <taxon>Bacteria</taxon>
        <taxon>Pseudomonadati</taxon>
        <taxon>Pseudomonadota</taxon>
        <taxon>Betaproteobacteria</taxon>
        <taxon>Burkholderiales</taxon>
        <taxon>Oxalobacteraceae</taxon>
        <taxon>Collimonas</taxon>
    </lineage>
</organism>
<keyword evidence="2" id="KW-0808">Transferase</keyword>
<dbReference type="GO" id="GO:0016747">
    <property type="term" value="F:acyltransferase activity, transferring groups other than amino-acyl groups"/>
    <property type="evidence" value="ECO:0007669"/>
    <property type="project" value="InterPro"/>
</dbReference>
<dbReference type="InterPro" id="IPR053144">
    <property type="entry name" value="Acetyltransferase_Butenolide"/>
</dbReference>
<reference evidence="2 3" key="3">
    <citation type="journal article" date="2008" name="FEMS Microbiol. Ecol.">
        <title>Identification and characterization of genes underlying chitinolysis in Collimonas fungivorans Ter331.</title>
        <authorList>
            <person name="Fritsche K."/>
            <person name="de Boer W."/>
            <person name="Gerards S."/>
            <person name="van den Berg M."/>
            <person name="van Veen J.A."/>
            <person name="Leveau J.H."/>
        </authorList>
    </citation>
    <scope>NUCLEOTIDE SEQUENCE [LARGE SCALE GENOMIC DNA]</scope>
    <source>
        <strain evidence="2 3">Ter331</strain>
    </source>
</reference>
<dbReference type="Proteomes" id="UP000008392">
    <property type="component" value="Chromosome"/>
</dbReference>
<gene>
    <name evidence="2" type="ordered locus">CFU_0692</name>
</gene>
<reference evidence="2 3" key="5">
    <citation type="journal article" date="2011" name="ISME J.">
        <title>Dual transcriptional profiling of a bacterial/fungal confrontation: Collimonas fungivorans versus Aspergillus niger.</title>
        <authorList>
            <person name="Mela F."/>
            <person name="Fritsche K."/>
            <person name="de Boer W."/>
            <person name="van Veen J.A."/>
            <person name="de Graaff L.H."/>
            <person name="van den Berg M."/>
            <person name="Leveau J.H."/>
        </authorList>
    </citation>
    <scope>NUCLEOTIDE SEQUENCE [LARGE SCALE GENOMIC DNA]</scope>
    <source>
        <strain evidence="2 3">Ter331</strain>
    </source>
</reference>
<dbReference type="Gene3D" id="3.40.630.30">
    <property type="match status" value="1"/>
</dbReference>
<dbReference type="InterPro" id="IPR000182">
    <property type="entry name" value="GNAT_dom"/>
</dbReference>
<accession>G0AEZ9</accession>
<dbReference type="SUPFAM" id="SSF55729">
    <property type="entry name" value="Acyl-CoA N-acyltransferases (Nat)"/>
    <property type="match status" value="1"/>
</dbReference>
<evidence type="ECO:0000313" key="2">
    <source>
        <dbReference type="EMBL" id="AEK60526.1"/>
    </source>
</evidence>
<dbReference type="EMBL" id="CP002745">
    <property type="protein sequence ID" value="AEK60526.1"/>
    <property type="molecule type" value="Genomic_DNA"/>
</dbReference>
<dbReference type="CDD" id="cd04301">
    <property type="entry name" value="NAT_SF"/>
    <property type="match status" value="1"/>
</dbReference>
<sequence length="155" mass="17237">MHSSINDRKEILMEQLRITTEAAELDVPLIHRFLSEESAWARGIPLATVEESIRNSLNFGLLAGAGQVAYARVVTDYSTFAYLVDVFVLAEHRGKGHSARLMAAVMEHPRLQGLRRFMLATSTAHGLYAKFGFAAPARPQSLMERYAPDVYATLT</sequence>
<dbReference type="PROSITE" id="PS51186">
    <property type="entry name" value="GNAT"/>
    <property type="match status" value="1"/>
</dbReference>